<dbReference type="SUPFAM" id="SSF158472">
    <property type="entry name" value="HAMP domain-like"/>
    <property type="match status" value="1"/>
</dbReference>
<dbReference type="PANTHER" id="PTHR32089">
    <property type="entry name" value="METHYL-ACCEPTING CHEMOTAXIS PROTEIN MCPB"/>
    <property type="match status" value="1"/>
</dbReference>
<dbReference type="PROSITE" id="PS50885">
    <property type="entry name" value="HAMP"/>
    <property type="match status" value="1"/>
</dbReference>
<dbReference type="Pfam" id="PF00672">
    <property type="entry name" value="HAMP"/>
    <property type="match status" value="1"/>
</dbReference>
<keyword evidence="1" id="KW-0812">Transmembrane</keyword>
<gene>
    <name evidence="3" type="ORF">DFI_08365</name>
</gene>
<sequence length="555" mass="57871">MKYTVLIRQPVPEDARLDLEQQLADRFGLSAEQAQRLASRRSGRLMKPTGRTRAELLLGVFEKAGAGVTLEEVREETGLLNEPFEGLGATRAGASAVFGAETSLSATPGLGDAASTSAEWPAALGGSVTASPAASGVMVPDDADTGSTSADWPAMDIGQPGGLGAAASSAGTATAVLTADPFAARPGTPAPRPAPVAAAPIAEVPEVMPAPADVSDVWSDFTGALTIHDSGPKPEDAAAPAVVLAADEPAAEAVASTRPRRSLAQQVTISSLVPLALATGITMALLGLLLPNLQQQLIRQNAQAVAAAVGTSIDVTNQAAVNSQLDSLLGNSSVGFVRVELPDGTGFFRSRNAAMDSTLQTTVANFLKDSPDGEVLRFNLSPAAAYKEQLQRLEDVGAGETPQAETLRQQIADPANSRVDRDNYVVSRLGVFSNDQGQRLASNESEENGTLLYRVAVGVSNAQGQANLRNTLLLIFGVSLLALALGALLAQRTARRLTAPIERLVKAADAISMGDLSQPVRAERNDEIGDLSQALERMRLSLEAAMERLRRRKRG</sequence>
<evidence type="ECO:0000259" key="2">
    <source>
        <dbReference type="PROSITE" id="PS50885"/>
    </source>
</evidence>
<feature type="transmembrane region" description="Helical" evidence="1">
    <location>
        <begin position="267"/>
        <end position="290"/>
    </location>
</feature>
<keyword evidence="4" id="KW-1185">Reference proteome</keyword>
<dbReference type="InterPro" id="IPR003660">
    <property type="entry name" value="HAMP_dom"/>
</dbReference>
<dbReference type="EMBL" id="CP021081">
    <property type="protein sequence ID" value="ASN81009.1"/>
    <property type="molecule type" value="Genomic_DNA"/>
</dbReference>
<evidence type="ECO:0000313" key="3">
    <source>
        <dbReference type="EMBL" id="ASN81009.1"/>
    </source>
</evidence>
<protein>
    <submittedName>
        <fullName evidence="3">HAMP domain-containing protein</fullName>
    </submittedName>
</protein>
<dbReference type="PANTHER" id="PTHR32089:SF112">
    <property type="entry name" value="LYSOZYME-LIKE PROTEIN-RELATED"/>
    <property type="match status" value="1"/>
</dbReference>
<dbReference type="STRING" id="317577.GCA_000419625_02243"/>
<dbReference type="SMART" id="SM00304">
    <property type="entry name" value="HAMP"/>
    <property type="match status" value="1"/>
</dbReference>
<proteinExistence type="predicted"/>
<feature type="transmembrane region" description="Helical" evidence="1">
    <location>
        <begin position="471"/>
        <end position="490"/>
    </location>
</feature>
<organism evidence="3 4">
    <name type="scientific">Deinococcus ficus</name>
    <dbReference type="NCBI Taxonomy" id="317577"/>
    <lineage>
        <taxon>Bacteria</taxon>
        <taxon>Thermotogati</taxon>
        <taxon>Deinococcota</taxon>
        <taxon>Deinococci</taxon>
        <taxon>Deinococcales</taxon>
        <taxon>Deinococcaceae</taxon>
        <taxon>Deinococcus</taxon>
    </lineage>
</organism>
<keyword evidence="1" id="KW-1133">Transmembrane helix</keyword>
<dbReference type="RefSeq" id="WP_027461756.1">
    <property type="nucleotide sequence ID" value="NZ_CP021081.1"/>
</dbReference>
<dbReference type="GO" id="GO:0016020">
    <property type="term" value="C:membrane"/>
    <property type="evidence" value="ECO:0007669"/>
    <property type="project" value="InterPro"/>
</dbReference>
<accession>A0A221SWI1</accession>
<evidence type="ECO:0000256" key="1">
    <source>
        <dbReference type="SAM" id="Phobius"/>
    </source>
</evidence>
<dbReference type="Gene3D" id="6.10.340.10">
    <property type="match status" value="1"/>
</dbReference>
<evidence type="ECO:0000313" key="4">
    <source>
        <dbReference type="Proteomes" id="UP000259030"/>
    </source>
</evidence>
<dbReference type="KEGG" id="dfc:DFI_08365"/>
<dbReference type="GO" id="GO:0007165">
    <property type="term" value="P:signal transduction"/>
    <property type="evidence" value="ECO:0007669"/>
    <property type="project" value="InterPro"/>
</dbReference>
<dbReference type="CDD" id="cd06225">
    <property type="entry name" value="HAMP"/>
    <property type="match status" value="1"/>
</dbReference>
<dbReference type="AlphaFoldDB" id="A0A221SWI1"/>
<feature type="domain" description="HAMP" evidence="2">
    <location>
        <begin position="495"/>
        <end position="547"/>
    </location>
</feature>
<dbReference type="Proteomes" id="UP000259030">
    <property type="component" value="Chromosome"/>
</dbReference>
<keyword evidence="1" id="KW-0472">Membrane</keyword>
<reference evidence="3 4" key="1">
    <citation type="submission" date="2017-05" db="EMBL/GenBank/DDBJ databases">
        <title>The complete genome sequence of Deinococcus ficus isolated from the rhizosphere of the Ficus religiosa L. in Taiwan.</title>
        <authorList>
            <person name="Wu K.-M."/>
            <person name="Liao T.-L."/>
            <person name="Liu Y.-M."/>
            <person name="Young C.-C."/>
            <person name="Tsai S.-F."/>
        </authorList>
    </citation>
    <scope>NUCLEOTIDE SEQUENCE [LARGE SCALE GENOMIC DNA]</scope>
    <source>
        <strain evidence="3 4">CC-FR2-10</strain>
    </source>
</reference>
<name>A0A221SWI1_9DEIO</name>